<keyword evidence="4 12" id="KW-1134">Transmembrane beta strand</keyword>
<keyword evidence="10" id="KW-0675">Receptor</keyword>
<dbReference type="PANTHER" id="PTHR32552">
    <property type="entry name" value="FERRICHROME IRON RECEPTOR-RELATED"/>
    <property type="match status" value="1"/>
</dbReference>
<proteinExistence type="inferred from homology"/>
<evidence type="ECO:0000256" key="4">
    <source>
        <dbReference type="ARBA" id="ARBA00022452"/>
    </source>
</evidence>
<dbReference type="AlphaFoldDB" id="A0A148KNV3"/>
<dbReference type="GO" id="GO:0038023">
    <property type="term" value="F:signaling receptor activity"/>
    <property type="evidence" value="ECO:0007669"/>
    <property type="project" value="InterPro"/>
</dbReference>
<protein>
    <submittedName>
        <fullName evidence="18">Molybdenum ABC transporter permease</fullName>
    </submittedName>
</protein>
<keyword evidence="9 12" id="KW-0472">Membrane</keyword>
<evidence type="ECO:0000259" key="17">
    <source>
        <dbReference type="Pfam" id="PF07715"/>
    </source>
</evidence>
<comment type="subcellular location">
    <subcellularLocation>
        <location evidence="1 12">Cell outer membrane</location>
        <topology evidence="1 12">Multi-pass membrane protein</topology>
    </subcellularLocation>
</comment>
<evidence type="ECO:0000256" key="11">
    <source>
        <dbReference type="ARBA" id="ARBA00023237"/>
    </source>
</evidence>
<dbReference type="PROSITE" id="PS52016">
    <property type="entry name" value="TONB_DEPENDENT_REC_3"/>
    <property type="match status" value="1"/>
</dbReference>
<dbReference type="Gene3D" id="2.40.170.20">
    <property type="entry name" value="TonB-dependent receptor, beta-barrel domain"/>
    <property type="match status" value="1"/>
</dbReference>
<keyword evidence="5 12" id="KW-0812">Transmembrane</keyword>
<keyword evidence="8 13" id="KW-0798">TonB box</keyword>
<evidence type="ECO:0000259" key="16">
    <source>
        <dbReference type="Pfam" id="PF00593"/>
    </source>
</evidence>
<dbReference type="Gene3D" id="2.170.130.10">
    <property type="entry name" value="TonB-dependent receptor, plug domain"/>
    <property type="match status" value="1"/>
</dbReference>
<dbReference type="InterPro" id="IPR010105">
    <property type="entry name" value="TonB_sidphr_rcpt"/>
</dbReference>
<dbReference type="Proteomes" id="UP000070299">
    <property type="component" value="Unassembled WGS sequence"/>
</dbReference>
<evidence type="ECO:0000256" key="15">
    <source>
        <dbReference type="SAM" id="SignalP"/>
    </source>
</evidence>
<keyword evidence="7" id="KW-0406">Ion transport</keyword>
<evidence type="ECO:0000256" key="1">
    <source>
        <dbReference type="ARBA" id="ARBA00004571"/>
    </source>
</evidence>
<gene>
    <name evidence="18" type="ORF">AX660_19310</name>
</gene>
<dbReference type="PANTHER" id="PTHR32552:SF83">
    <property type="entry name" value="BLR3904 PROTEIN"/>
    <property type="match status" value="1"/>
</dbReference>
<evidence type="ECO:0000256" key="12">
    <source>
        <dbReference type="PROSITE-ProRule" id="PRU01360"/>
    </source>
</evidence>
<dbReference type="NCBIfam" id="TIGR01783">
    <property type="entry name" value="TonB-siderophor"/>
    <property type="match status" value="1"/>
</dbReference>
<dbReference type="GO" id="GO:0015891">
    <property type="term" value="P:siderophore transport"/>
    <property type="evidence" value="ECO:0007669"/>
    <property type="project" value="InterPro"/>
</dbReference>
<evidence type="ECO:0000313" key="18">
    <source>
        <dbReference type="EMBL" id="KXI27994.1"/>
    </source>
</evidence>
<keyword evidence="3 12" id="KW-0813">Transport</keyword>
<keyword evidence="11 12" id="KW-0998">Cell outer membrane</keyword>
<feature type="chain" id="PRO_5007550315" evidence="15">
    <location>
        <begin position="29"/>
        <end position="719"/>
    </location>
</feature>
<accession>A0A148KNV3</accession>
<reference evidence="19" key="1">
    <citation type="submission" date="2016-02" db="EMBL/GenBank/DDBJ databases">
        <authorList>
            <person name="Schultz-Johansen M."/>
            <person name="Glaring M.A."/>
            <person name="Bech P.K."/>
            <person name="Stougaard P."/>
        </authorList>
    </citation>
    <scope>NUCLEOTIDE SEQUENCE [LARGE SCALE GENOMIC DNA]</scope>
    <source>
        <strain evidence="19">S66</strain>
    </source>
</reference>
<dbReference type="InterPro" id="IPR000531">
    <property type="entry name" value="Beta-barrel_TonB"/>
</dbReference>
<dbReference type="STRING" id="1799789.AX660_19310"/>
<evidence type="ECO:0000256" key="3">
    <source>
        <dbReference type="ARBA" id="ARBA00022448"/>
    </source>
</evidence>
<evidence type="ECO:0000256" key="13">
    <source>
        <dbReference type="RuleBase" id="RU003357"/>
    </source>
</evidence>
<comment type="caution">
    <text evidence="18">The sequence shown here is derived from an EMBL/GenBank/DDBJ whole genome shotgun (WGS) entry which is preliminary data.</text>
</comment>
<evidence type="ECO:0000256" key="6">
    <source>
        <dbReference type="ARBA" id="ARBA00022729"/>
    </source>
</evidence>
<evidence type="ECO:0000256" key="8">
    <source>
        <dbReference type="ARBA" id="ARBA00023077"/>
    </source>
</evidence>
<evidence type="ECO:0000256" key="9">
    <source>
        <dbReference type="ARBA" id="ARBA00023136"/>
    </source>
</evidence>
<dbReference type="GO" id="GO:0015344">
    <property type="term" value="F:siderophore uptake transmembrane transporter activity"/>
    <property type="evidence" value="ECO:0007669"/>
    <property type="project" value="TreeGrafter"/>
</dbReference>
<dbReference type="EMBL" id="LSNE01000009">
    <property type="protein sequence ID" value="KXI27994.1"/>
    <property type="molecule type" value="Genomic_DNA"/>
</dbReference>
<dbReference type="Pfam" id="PF07715">
    <property type="entry name" value="Plug"/>
    <property type="match status" value="1"/>
</dbReference>
<feature type="domain" description="TonB-dependent receptor-like beta-barrel" evidence="16">
    <location>
        <begin position="233"/>
        <end position="689"/>
    </location>
</feature>
<sequence length="719" mass="77944">MNSGNRKFTRSAIALALSAILPIGLSHAQEVKELAVSQATAQTEDSYKVDQSTSDKYPLPLLDTAKTITVISQSVMKDRNVDNLRDALRNVPGISMAAGEGGAPPGDSMSIRGFDASNDIFIDGIRDLAGYSRDTYNTESIEVSKGPGSTTNGRGSAGGSINMQTKTAKLEEFADVTARIGTESDYRATVDFNTKLGEQTALRINLLAEDGDVAGRNNVSNESQAIAASLMTQLTADSNLSLNADVLNQDNVPDYGIPWVSDVSEGPLAAYANSTPPVNFDNFYGNLYRDFEDIDAKSFTLKYENQLSASTKLIAKARTASVDRVNVVTAPRFISVSDSTDVRMSDEKTRDTSNSINIVQVDLQGTYVISGMTHNVVAGTEFAKEKFERWGYVALVADNLNDTPVLNDLFDPNPYLEFTGQYGRDGSRTFADGTGKAVYVVDNIELNSQWIVGLGLRWDDFDTEYHNDSADLASYITTDSKELSWNANISYKPSQNSTIYVSAGTSFTPLASDLTGGVSGNQNNANPEKNTSIELGSKWELFKGRAIATAAIFQNTKIDGSYRDADDRNLYYFDGEQKVTGLELSVIGQVTDELSVTAGYTYQDTEVVNDLDDNVGLSLARSPKNSASLWARYDFNDQLAAGLGLEYVGERNNGNTSTSRTADSYTLFDMMVSYQATEKLSINLNGSNITDEDYVDQLGGGHFIPGTGRLITLGATYSF</sequence>
<evidence type="ECO:0000256" key="10">
    <source>
        <dbReference type="ARBA" id="ARBA00023170"/>
    </source>
</evidence>
<organism evidence="18 19">
    <name type="scientific">Paraglaciecola hydrolytica</name>
    <dbReference type="NCBI Taxonomy" id="1799789"/>
    <lineage>
        <taxon>Bacteria</taxon>
        <taxon>Pseudomonadati</taxon>
        <taxon>Pseudomonadota</taxon>
        <taxon>Gammaproteobacteria</taxon>
        <taxon>Alteromonadales</taxon>
        <taxon>Alteromonadaceae</taxon>
        <taxon>Paraglaciecola</taxon>
    </lineage>
</organism>
<feature type="signal peptide" evidence="15">
    <location>
        <begin position="1"/>
        <end position="28"/>
    </location>
</feature>
<dbReference type="CDD" id="cd01347">
    <property type="entry name" value="ligand_gated_channel"/>
    <property type="match status" value="1"/>
</dbReference>
<dbReference type="GO" id="GO:0009279">
    <property type="term" value="C:cell outer membrane"/>
    <property type="evidence" value="ECO:0007669"/>
    <property type="project" value="UniProtKB-SubCell"/>
</dbReference>
<evidence type="ECO:0000256" key="5">
    <source>
        <dbReference type="ARBA" id="ARBA00022692"/>
    </source>
</evidence>
<dbReference type="InterPro" id="IPR037066">
    <property type="entry name" value="Plug_dom_sf"/>
</dbReference>
<dbReference type="SUPFAM" id="SSF56935">
    <property type="entry name" value="Porins"/>
    <property type="match status" value="1"/>
</dbReference>
<comment type="similarity">
    <text evidence="2 12 13">Belongs to the TonB-dependent receptor family.</text>
</comment>
<dbReference type="InterPro" id="IPR036942">
    <property type="entry name" value="Beta-barrel_TonB_sf"/>
</dbReference>
<evidence type="ECO:0000256" key="2">
    <source>
        <dbReference type="ARBA" id="ARBA00009810"/>
    </source>
</evidence>
<name>A0A148KNV3_9ALTE</name>
<dbReference type="FunFam" id="2.170.130.10:FF:000001">
    <property type="entry name" value="Catecholate siderophore TonB-dependent receptor"/>
    <property type="match status" value="1"/>
</dbReference>
<evidence type="ECO:0000313" key="19">
    <source>
        <dbReference type="Proteomes" id="UP000070299"/>
    </source>
</evidence>
<keyword evidence="19" id="KW-1185">Reference proteome</keyword>
<feature type="region of interest" description="Disordered" evidence="14">
    <location>
        <begin position="140"/>
        <end position="161"/>
    </location>
</feature>
<dbReference type="InterPro" id="IPR039426">
    <property type="entry name" value="TonB-dep_rcpt-like"/>
</dbReference>
<evidence type="ECO:0000256" key="7">
    <source>
        <dbReference type="ARBA" id="ARBA00023065"/>
    </source>
</evidence>
<evidence type="ECO:0000256" key="14">
    <source>
        <dbReference type="SAM" id="MobiDB-lite"/>
    </source>
</evidence>
<keyword evidence="6 15" id="KW-0732">Signal</keyword>
<feature type="domain" description="TonB-dependent receptor plug" evidence="17">
    <location>
        <begin position="61"/>
        <end position="159"/>
    </location>
</feature>
<dbReference type="Pfam" id="PF00593">
    <property type="entry name" value="TonB_dep_Rec_b-barrel"/>
    <property type="match status" value="1"/>
</dbReference>
<dbReference type="InterPro" id="IPR012910">
    <property type="entry name" value="Plug_dom"/>
</dbReference>